<dbReference type="KEGG" id="apln:108740677"/>
<evidence type="ECO:0000313" key="13">
    <source>
        <dbReference type="Proteomes" id="UP000192223"/>
    </source>
</evidence>
<proteinExistence type="inferred from homology"/>
<dbReference type="Gene3D" id="3.40.50.620">
    <property type="entry name" value="HUPs"/>
    <property type="match status" value="1"/>
</dbReference>
<dbReference type="AlphaFoldDB" id="A0A1W4XDS5"/>
<dbReference type="PANTHER" id="PTHR10739">
    <property type="entry name" value="CYTIDYLYLTRANSFERASE"/>
    <property type="match status" value="1"/>
</dbReference>
<dbReference type="Pfam" id="PF01467">
    <property type="entry name" value="CTP_transf_like"/>
    <property type="match status" value="1"/>
</dbReference>
<dbReference type="CDD" id="cd02174">
    <property type="entry name" value="CCT"/>
    <property type="match status" value="1"/>
</dbReference>
<dbReference type="RefSeq" id="XP_018330583.1">
    <property type="nucleotide sequence ID" value="XM_018475081.1"/>
</dbReference>
<evidence type="ECO:0000256" key="7">
    <source>
        <dbReference type="ARBA" id="ARBA00023209"/>
    </source>
</evidence>
<keyword evidence="8" id="KW-1208">Phospholipid metabolism</keyword>
<comment type="similarity">
    <text evidence="2">Belongs to the cytidylyltransferase family.</text>
</comment>
<evidence type="ECO:0000256" key="3">
    <source>
        <dbReference type="ARBA" id="ARBA00022516"/>
    </source>
</evidence>
<dbReference type="Proteomes" id="UP000192223">
    <property type="component" value="Unplaced"/>
</dbReference>
<evidence type="ECO:0000313" key="14">
    <source>
        <dbReference type="RefSeq" id="XP_018330583.1"/>
    </source>
</evidence>
<protein>
    <recommendedName>
        <fullName evidence="10">choline-phosphate cytidylyltransferase</fullName>
        <ecNumber evidence="10">2.7.7.15</ecNumber>
    </recommendedName>
</protein>
<dbReference type="EC" id="2.7.7.15" evidence="10"/>
<evidence type="ECO:0000256" key="10">
    <source>
        <dbReference type="ARBA" id="ARBA00026101"/>
    </source>
</evidence>
<evidence type="ECO:0000259" key="12">
    <source>
        <dbReference type="Pfam" id="PF01467"/>
    </source>
</evidence>
<keyword evidence="3" id="KW-0444">Lipid biosynthesis</keyword>
<evidence type="ECO:0000256" key="2">
    <source>
        <dbReference type="ARBA" id="ARBA00010101"/>
    </source>
</evidence>
<comment type="pathway">
    <text evidence="9">Phospholipid metabolism; phosphatidylcholine biosynthesis; phosphatidylcholine from phosphocholine: step 1/2.</text>
</comment>
<name>A0A1W4XDS5_AGRPL</name>
<evidence type="ECO:0000256" key="8">
    <source>
        <dbReference type="ARBA" id="ARBA00023264"/>
    </source>
</evidence>
<dbReference type="STRING" id="224129.A0A1W4XDS5"/>
<gene>
    <name evidence="14" type="primary">LOC108740677</name>
</gene>
<sequence>MLEIPTFTVCIPTSIKMSRKRTRSHSEDNLFLSDRLLLQPVKSICQEAPFSDEPLAIQTRNRCDYSRKITFDVAKNGQAPRPVRVYADGIYDLFHQGHARQLLQAKNIFPNVYLIVGICNDALTHRKKGKTVMTEDERYEAVRHCRYVDEIVKDAPWELDESFVEKHKIDFIAHDDIPYDTENCNDIYAPWKAKGMFVATQRTEGVSTSDIVARIVRDYDVYVRRNLARGYSAKDLNISYLSEKKIRLQNKMHELKDKGKKVIDSIGERKDDMIAKWEEKSRDFIENFLLLFGRERLTNIWNESKGRILNALSPPGSPTRDGSPYSSSQSLDGYHDCESFPPPRKNARYDEGYFPSSSSKSYGRKKDSKVNNDFSDDEEDFI</sequence>
<accession>A0A1W4XDS5</accession>
<dbReference type="OrthoDB" id="17102at2759"/>
<dbReference type="NCBIfam" id="TIGR00125">
    <property type="entry name" value="cyt_tran_rel"/>
    <property type="match status" value="1"/>
</dbReference>
<dbReference type="UniPathway" id="UPA00753">
    <property type="reaction ID" value="UER00739"/>
</dbReference>
<keyword evidence="5 14" id="KW-0548">Nucleotidyltransferase</keyword>
<dbReference type="GO" id="GO:0031210">
    <property type="term" value="F:phosphatidylcholine binding"/>
    <property type="evidence" value="ECO:0007669"/>
    <property type="project" value="TreeGrafter"/>
</dbReference>
<dbReference type="InterPro" id="IPR014729">
    <property type="entry name" value="Rossmann-like_a/b/a_fold"/>
</dbReference>
<feature type="domain" description="Cytidyltransferase-like" evidence="12">
    <location>
        <begin position="86"/>
        <end position="214"/>
    </location>
</feature>
<dbReference type="FunFam" id="3.40.50.620:FF:000016">
    <property type="entry name" value="Putative choline-phosphate cytidylyltransferase B"/>
    <property type="match status" value="1"/>
</dbReference>
<dbReference type="GO" id="GO:0004105">
    <property type="term" value="F:choline-phosphate cytidylyltransferase activity"/>
    <property type="evidence" value="ECO:0007669"/>
    <property type="project" value="UniProtKB-EC"/>
</dbReference>
<evidence type="ECO:0000256" key="6">
    <source>
        <dbReference type="ARBA" id="ARBA00023098"/>
    </source>
</evidence>
<organism evidence="13 14">
    <name type="scientific">Agrilus planipennis</name>
    <name type="common">Emerald ash borer</name>
    <name type="synonym">Agrilus marcopoli</name>
    <dbReference type="NCBI Taxonomy" id="224129"/>
    <lineage>
        <taxon>Eukaryota</taxon>
        <taxon>Metazoa</taxon>
        <taxon>Ecdysozoa</taxon>
        <taxon>Arthropoda</taxon>
        <taxon>Hexapoda</taxon>
        <taxon>Insecta</taxon>
        <taxon>Pterygota</taxon>
        <taxon>Neoptera</taxon>
        <taxon>Endopterygota</taxon>
        <taxon>Coleoptera</taxon>
        <taxon>Polyphaga</taxon>
        <taxon>Elateriformia</taxon>
        <taxon>Buprestoidea</taxon>
        <taxon>Buprestidae</taxon>
        <taxon>Agrilinae</taxon>
        <taxon>Agrilus</taxon>
    </lineage>
</organism>
<feature type="region of interest" description="Disordered" evidence="11">
    <location>
        <begin position="312"/>
        <end position="382"/>
    </location>
</feature>
<keyword evidence="6" id="KW-0443">Lipid metabolism</keyword>
<dbReference type="InterPro" id="IPR045049">
    <property type="entry name" value="Pcy1-like"/>
</dbReference>
<evidence type="ECO:0000256" key="5">
    <source>
        <dbReference type="ARBA" id="ARBA00022695"/>
    </source>
</evidence>
<dbReference type="InterPro" id="IPR041723">
    <property type="entry name" value="CCT"/>
</dbReference>
<keyword evidence="4" id="KW-0808">Transferase</keyword>
<dbReference type="GeneID" id="108740677"/>
<reference evidence="14" key="1">
    <citation type="submission" date="2025-08" db="UniProtKB">
        <authorList>
            <consortium name="RefSeq"/>
        </authorList>
    </citation>
    <scope>IDENTIFICATION</scope>
    <source>
        <tissue evidence="14">Entire body</tissue>
    </source>
</reference>
<dbReference type="SUPFAM" id="SSF52374">
    <property type="entry name" value="Nucleotidylyl transferase"/>
    <property type="match status" value="1"/>
</dbReference>
<keyword evidence="13" id="KW-1185">Reference proteome</keyword>
<evidence type="ECO:0000256" key="1">
    <source>
        <dbReference type="ARBA" id="ARBA00005189"/>
    </source>
</evidence>
<dbReference type="CTD" id="5833"/>
<dbReference type="InterPro" id="IPR004821">
    <property type="entry name" value="Cyt_trans-like"/>
</dbReference>
<evidence type="ECO:0000256" key="11">
    <source>
        <dbReference type="SAM" id="MobiDB-lite"/>
    </source>
</evidence>
<dbReference type="InParanoid" id="A0A1W4XDS5"/>
<dbReference type="FunCoup" id="A0A1W4XDS5">
    <property type="interactions" value="2029"/>
</dbReference>
<evidence type="ECO:0000256" key="4">
    <source>
        <dbReference type="ARBA" id="ARBA00022679"/>
    </source>
</evidence>
<keyword evidence="7" id="KW-0594">Phospholipid biosynthesis</keyword>
<dbReference type="PANTHER" id="PTHR10739:SF13">
    <property type="entry name" value="CHOLINE-PHOSPHATE CYTIDYLYLTRANSFERASE"/>
    <property type="match status" value="1"/>
</dbReference>
<comment type="pathway">
    <text evidence="1">Lipid metabolism.</text>
</comment>
<evidence type="ECO:0000256" key="9">
    <source>
        <dbReference type="ARBA" id="ARBA00025706"/>
    </source>
</evidence>